<feature type="region of interest" description="Disordered" evidence="1">
    <location>
        <begin position="61"/>
        <end position="109"/>
    </location>
</feature>
<dbReference type="EMBL" id="CP013422">
    <property type="protein sequence ID" value="AOJ78406.1"/>
    <property type="molecule type" value="Genomic_DNA"/>
</dbReference>
<dbReference type="AlphaFoldDB" id="A0A1B4LMK4"/>
<reference evidence="2 3" key="1">
    <citation type="submission" date="2015-12" db="EMBL/GenBank/DDBJ databases">
        <title>Diversity of Burkholderia near neighbor genomes.</title>
        <authorList>
            <person name="Sahl J."/>
            <person name="Wagner D."/>
            <person name="Keim P."/>
        </authorList>
    </citation>
    <scope>NUCLEOTIDE SEQUENCE [LARGE SCALE GENOMIC DNA]</scope>
    <source>
        <strain evidence="2 3">MSMB0783</strain>
    </source>
</reference>
<dbReference type="Proteomes" id="UP000243680">
    <property type="component" value="Chromosome 2"/>
</dbReference>
<organism evidence="2 3">
    <name type="scientific">Burkholderia ubonensis</name>
    <dbReference type="NCBI Taxonomy" id="101571"/>
    <lineage>
        <taxon>Bacteria</taxon>
        <taxon>Pseudomonadati</taxon>
        <taxon>Pseudomonadota</taxon>
        <taxon>Betaproteobacteria</taxon>
        <taxon>Burkholderiales</taxon>
        <taxon>Burkholderiaceae</taxon>
        <taxon>Burkholderia</taxon>
        <taxon>Burkholderia cepacia complex</taxon>
    </lineage>
</organism>
<accession>A0A1B4LMK4</accession>
<evidence type="ECO:0000313" key="2">
    <source>
        <dbReference type="EMBL" id="AOJ78406.1"/>
    </source>
</evidence>
<proteinExistence type="predicted"/>
<dbReference type="RefSeq" id="WP_069240313.1">
    <property type="nucleotide sequence ID" value="NZ_CP013422.1"/>
</dbReference>
<gene>
    <name evidence="2" type="ORF">WJ35_25775</name>
</gene>
<feature type="compositionally biased region" description="Low complexity" evidence="1">
    <location>
        <begin position="94"/>
        <end position="103"/>
    </location>
</feature>
<evidence type="ECO:0000256" key="1">
    <source>
        <dbReference type="SAM" id="MobiDB-lite"/>
    </source>
</evidence>
<evidence type="ECO:0000313" key="3">
    <source>
        <dbReference type="Proteomes" id="UP000243680"/>
    </source>
</evidence>
<protein>
    <recommendedName>
        <fullName evidence="4">Preprotein translocase subunit SecA</fullName>
    </recommendedName>
</protein>
<evidence type="ECO:0008006" key="4">
    <source>
        <dbReference type="Google" id="ProtNLM"/>
    </source>
</evidence>
<sequence length="109" mass="11867">MLSPHEFATLMLIRHAPDQLDNGRAEIDTLLARQLIMLEHRADGDRRVHLTPRGHAMLDAFGASGARRHRASGRPPALAHDRDEPDAQCGQWFGAAAADAGSAQPQTQT</sequence>
<name>A0A1B4LMK4_9BURK</name>